<evidence type="ECO:0000313" key="4">
    <source>
        <dbReference type="Proteomes" id="UP000237865"/>
    </source>
</evidence>
<protein>
    <submittedName>
        <fullName evidence="3">Hydrolase</fullName>
    </submittedName>
</protein>
<gene>
    <name evidence="3" type="ORF">ELUCI_v1c09100</name>
</gene>
<dbReference type="PANTHER" id="PTHR43358">
    <property type="entry name" value="ALPHA/BETA-HYDROLASE"/>
    <property type="match status" value="1"/>
</dbReference>
<reference evidence="3 4" key="1">
    <citation type="submission" date="2017-11" db="EMBL/GenBank/DDBJ databases">
        <title>Genome sequence of Entomoplasma lucivorax PIPN-2 (ATCC 49196).</title>
        <authorList>
            <person name="Lo W.-S."/>
            <person name="Gasparich G.E."/>
            <person name="Kuo C.-H."/>
        </authorList>
    </citation>
    <scope>NUCLEOTIDE SEQUENCE [LARGE SCALE GENOMIC DNA]</scope>
    <source>
        <strain evidence="3 4">PIPN-2</strain>
    </source>
</reference>
<dbReference type="SUPFAM" id="SSF53474">
    <property type="entry name" value="alpha/beta-Hydrolases"/>
    <property type="match status" value="1"/>
</dbReference>
<keyword evidence="4" id="KW-1185">Reference proteome</keyword>
<sequence>MHKFAYNWWRMLIVIITLPFSLVIALIFKHKFLKYCFTYERNNNIQEFLADLDDKQMDLEIPIDFIETFKIKTDQGEISALKLVNNNPEKWVIGLHGWTENKYLGLRLVMHFYNLGYSILTFDSFAHGASYGEKTDIGYSSIVMIDEIINYLKKTYQAKELGLIGNSMGASTAILYGQKGVHQKAIKWIIADCGFANLDHQLNWRSNQLSKLNWMFTNLFIRAGFQKATGLDPRTYDLIPNITYPTPTMFVHSKSDSFIPYQASETMYQIRNNPKDLLWLPTGPEHVRVLADLNEEYQEKIQLFLKQKTRNNEHLK</sequence>
<dbReference type="GO" id="GO:0016787">
    <property type="term" value="F:hydrolase activity"/>
    <property type="evidence" value="ECO:0007669"/>
    <property type="project" value="UniProtKB-KW"/>
</dbReference>
<name>A0A2S5RA04_9MOLU</name>
<dbReference type="RefSeq" id="WP_051437376.1">
    <property type="nucleotide sequence ID" value="NZ_PHNE01000006.1"/>
</dbReference>
<dbReference type="InterPro" id="IPR029058">
    <property type="entry name" value="AB_hydrolase_fold"/>
</dbReference>
<dbReference type="EMBL" id="PHNE01000006">
    <property type="protein sequence ID" value="PPE04130.1"/>
    <property type="molecule type" value="Genomic_DNA"/>
</dbReference>
<feature type="transmembrane region" description="Helical" evidence="1">
    <location>
        <begin position="6"/>
        <end position="28"/>
    </location>
</feature>
<dbReference type="PANTHER" id="PTHR43358:SF4">
    <property type="entry name" value="ALPHA_BETA HYDROLASE FOLD-1 DOMAIN-CONTAINING PROTEIN"/>
    <property type="match status" value="1"/>
</dbReference>
<keyword evidence="1" id="KW-1133">Transmembrane helix</keyword>
<accession>A0A2S5RA04</accession>
<dbReference type="InterPro" id="IPR052920">
    <property type="entry name" value="DNA-binding_regulatory"/>
</dbReference>
<dbReference type="Pfam" id="PF00561">
    <property type="entry name" value="Abhydrolase_1"/>
    <property type="match status" value="1"/>
</dbReference>
<feature type="domain" description="AB hydrolase-1" evidence="2">
    <location>
        <begin position="91"/>
        <end position="222"/>
    </location>
</feature>
<dbReference type="AlphaFoldDB" id="A0A2S5RA04"/>
<keyword evidence="1" id="KW-0812">Transmembrane</keyword>
<dbReference type="Proteomes" id="UP000237865">
    <property type="component" value="Unassembled WGS sequence"/>
</dbReference>
<evidence type="ECO:0000259" key="2">
    <source>
        <dbReference type="Pfam" id="PF00561"/>
    </source>
</evidence>
<comment type="caution">
    <text evidence="3">The sequence shown here is derived from an EMBL/GenBank/DDBJ whole genome shotgun (WGS) entry which is preliminary data.</text>
</comment>
<evidence type="ECO:0000313" key="3">
    <source>
        <dbReference type="EMBL" id="PPE04130.1"/>
    </source>
</evidence>
<dbReference type="InterPro" id="IPR000073">
    <property type="entry name" value="AB_hydrolase_1"/>
</dbReference>
<dbReference type="STRING" id="1399797.GCA_000518285_01552"/>
<proteinExistence type="predicted"/>
<organism evidence="3 4">
    <name type="scientific">Williamsoniiplasma lucivorax</name>
    <dbReference type="NCBI Taxonomy" id="209274"/>
    <lineage>
        <taxon>Bacteria</taxon>
        <taxon>Bacillati</taxon>
        <taxon>Mycoplasmatota</taxon>
        <taxon>Mollicutes</taxon>
        <taxon>Entomoplasmatales</taxon>
        <taxon>Williamsoniiplasma</taxon>
    </lineage>
</organism>
<keyword evidence="1" id="KW-0472">Membrane</keyword>
<keyword evidence="3" id="KW-0378">Hydrolase</keyword>
<evidence type="ECO:0000256" key="1">
    <source>
        <dbReference type="SAM" id="Phobius"/>
    </source>
</evidence>
<dbReference type="Gene3D" id="3.40.50.1820">
    <property type="entry name" value="alpha/beta hydrolase"/>
    <property type="match status" value="1"/>
</dbReference>